<dbReference type="PANTHER" id="PTHR15503">
    <property type="entry name" value="LDOC1 RELATED"/>
    <property type="match status" value="1"/>
</dbReference>
<protein>
    <submittedName>
        <fullName evidence="1">Envelope-like protein</fullName>
    </submittedName>
</protein>
<dbReference type="AlphaFoldDB" id="A0A392PND1"/>
<dbReference type="Proteomes" id="UP000265520">
    <property type="component" value="Unassembled WGS sequence"/>
</dbReference>
<evidence type="ECO:0000313" key="1">
    <source>
        <dbReference type="EMBL" id="MCI13324.1"/>
    </source>
</evidence>
<dbReference type="SUPFAM" id="SSF56672">
    <property type="entry name" value="DNA/RNA polymerases"/>
    <property type="match status" value="1"/>
</dbReference>
<dbReference type="EMBL" id="LXQA010087859">
    <property type="protein sequence ID" value="MCI13324.1"/>
    <property type="molecule type" value="Genomic_DNA"/>
</dbReference>
<evidence type="ECO:0000313" key="2">
    <source>
        <dbReference type="Proteomes" id="UP000265520"/>
    </source>
</evidence>
<organism evidence="1 2">
    <name type="scientific">Trifolium medium</name>
    <dbReference type="NCBI Taxonomy" id="97028"/>
    <lineage>
        <taxon>Eukaryota</taxon>
        <taxon>Viridiplantae</taxon>
        <taxon>Streptophyta</taxon>
        <taxon>Embryophyta</taxon>
        <taxon>Tracheophyta</taxon>
        <taxon>Spermatophyta</taxon>
        <taxon>Magnoliopsida</taxon>
        <taxon>eudicotyledons</taxon>
        <taxon>Gunneridae</taxon>
        <taxon>Pentapetalae</taxon>
        <taxon>rosids</taxon>
        <taxon>fabids</taxon>
        <taxon>Fabales</taxon>
        <taxon>Fabaceae</taxon>
        <taxon>Papilionoideae</taxon>
        <taxon>50 kb inversion clade</taxon>
        <taxon>NPAAA clade</taxon>
        <taxon>Hologalegina</taxon>
        <taxon>IRL clade</taxon>
        <taxon>Trifolieae</taxon>
        <taxon>Trifolium</taxon>
    </lineage>
</organism>
<name>A0A392PND1_9FABA</name>
<comment type="caution">
    <text evidence="1">The sequence shown here is derived from an EMBL/GenBank/DDBJ whole genome shotgun (WGS) entry which is preliminary data.</text>
</comment>
<dbReference type="InterPro" id="IPR043502">
    <property type="entry name" value="DNA/RNA_pol_sf"/>
</dbReference>
<sequence length="160" mass="17989">MAPYRMSAAELNELKRQLKKLLEKKFIRLSVSPWGAPVLMCAKMEVCIPKKDCKRKGTESRSFGLQGSHGTFGNEGSEEFRVVYVRGKGVKFSPSTINEYLGRSNSTETTEVDLIKEVTKEITRGKIQEWPKKGLLSTGSLSVKYAILSRIRASNWTPDD</sequence>
<accession>A0A392PND1</accession>
<reference evidence="1 2" key="1">
    <citation type="journal article" date="2018" name="Front. Plant Sci.">
        <title>Red Clover (Trifolium pratense) and Zigzag Clover (T. medium) - A Picture of Genomic Similarities and Differences.</title>
        <authorList>
            <person name="Dluhosova J."/>
            <person name="Istvanek J."/>
            <person name="Nedelnik J."/>
            <person name="Repkova J."/>
        </authorList>
    </citation>
    <scope>NUCLEOTIDE SEQUENCE [LARGE SCALE GENOMIC DNA]</scope>
    <source>
        <strain evidence="2">cv. 10/8</strain>
        <tissue evidence="1">Leaf</tissue>
    </source>
</reference>
<dbReference type="Gene3D" id="3.10.10.10">
    <property type="entry name" value="HIV Type 1 Reverse Transcriptase, subunit A, domain 1"/>
    <property type="match status" value="1"/>
</dbReference>
<proteinExistence type="predicted"/>
<dbReference type="PANTHER" id="PTHR15503:SF45">
    <property type="entry name" value="RNA-DIRECTED DNA POLYMERASE HOMOLOG"/>
    <property type="match status" value="1"/>
</dbReference>
<dbReference type="InterPro" id="IPR032567">
    <property type="entry name" value="RTL1-rel"/>
</dbReference>
<keyword evidence="2" id="KW-1185">Reference proteome</keyword>
<feature type="non-terminal residue" evidence="1">
    <location>
        <position position="160"/>
    </location>
</feature>